<dbReference type="Proteomes" id="UP000019118">
    <property type="component" value="Unassembled WGS sequence"/>
</dbReference>
<reference evidence="1" key="2">
    <citation type="submission" date="2024-08" db="UniProtKB">
        <authorList>
            <consortium name="EnsemblMetazoa"/>
        </authorList>
    </citation>
    <scope>IDENTIFICATION</scope>
</reference>
<organism evidence="1 2">
    <name type="scientific">Dendroctonus ponderosae</name>
    <name type="common">Mountain pine beetle</name>
    <dbReference type="NCBI Taxonomy" id="77166"/>
    <lineage>
        <taxon>Eukaryota</taxon>
        <taxon>Metazoa</taxon>
        <taxon>Ecdysozoa</taxon>
        <taxon>Arthropoda</taxon>
        <taxon>Hexapoda</taxon>
        <taxon>Insecta</taxon>
        <taxon>Pterygota</taxon>
        <taxon>Neoptera</taxon>
        <taxon>Endopterygota</taxon>
        <taxon>Coleoptera</taxon>
        <taxon>Polyphaga</taxon>
        <taxon>Cucujiformia</taxon>
        <taxon>Curculionidae</taxon>
        <taxon>Scolytinae</taxon>
        <taxon>Dendroctonus</taxon>
    </lineage>
</organism>
<sequence>MKFRFNGDADCPDWILSEIYTLSRLSSVKLKLLGQIVCQGIISPPIQVEKVEKLFADSKLDADIDLKSCIACVSYLLSSATRFNCDNNSLQSELQQLGLPREHSVALKRVFDQYIESLSASFRQKSLKVKPLESAAAVTDSQHQYVTLQLEIDGGINKSAIFPLSKVDDLLKELEQIKKVMIELKEAL</sequence>
<keyword evidence="2" id="KW-1185">Reference proteome</keyword>
<evidence type="ECO:0000313" key="2">
    <source>
        <dbReference type="Proteomes" id="UP000019118"/>
    </source>
</evidence>
<dbReference type="AlphaFoldDB" id="A0AAR5PX97"/>
<name>A0AAR5PX97_DENPD</name>
<dbReference type="PANTHER" id="PTHR16231:SF4">
    <property type="entry name" value="COMM DOMAIN-CONTAINING PROTEIN 4"/>
    <property type="match status" value="1"/>
</dbReference>
<protein>
    <recommendedName>
        <fullName evidence="3">COMM domain-containing protein</fullName>
    </recommendedName>
</protein>
<evidence type="ECO:0008006" key="3">
    <source>
        <dbReference type="Google" id="ProtNLM"/>
    </source>
</evidence>
<proteinExistence type="predicted"/>
<dbReference type="EnsemblMetazoa" id="XM_019909892.1">
    <property type="protein sequence ID" value="XP_019765451.1"/>
    <property type="gene ID" value="LOC109541136"/>
</dbReference>
<dbReference type="Pfam" id="PF21672">
    <property type="entry name" value="COMM_HN"/>
    <property type="match status" value="1"/>
</dbReference>
<evidence type="ECO:0000313" key="1">
    <source>
        <dbReference type="EnsemblMetazoa" id="XP_019765451.1"/>
    </source>
</evidence>
<dbReference type="GeneID" id="109541136"/>
<accession>A0AAR5PX97</accession>
<reference evidence="2" key="1">
    <citation type="journal article" date="2013" name="Genome Biol.">
        <title>Draft genome of the mountain pine beetle, Dendroctonus ponderosae Hopkins, a major forest pest.</title>
        <authorList>
            <person name="Keeling C.I."/>
            <person name="Yuen M.M."/>
            <person name="Liao N.Y."/>
            <person name="Docking T.R."/>
            <person name="Chan S.K."/>
            <person name="Taylor G.A."/>
            <person name="Palmquist D.L."/>
            <person name="Jackman S.D."/>
            <person name="Nguyen A."/>
            <person name="Li M."/>
            <person name="Henderson H."/>
            <person name="Janes J.K."/>
            <person name="Zhao Y."/>
            <person name="Pandoh P."/>
            <person name="Moore R."/>
            <person name="Sperling F.A."/>
            <person name="Huber D.P."/>
            <person name="Birol I."/>
            <person name="Jones S.J."/>
            <person name="Bohlmann J."/>
        </authorList>
    </citation>
    <scope>NUCLEOTIDE SEQUENCE</scope>
</reference>
<dbReference type="PANTHER" id="PTHR16231">
    <property type="entry name" value="COMM DOMAIN-CONTAINING PROTEIN 4-8 FAMILY MEMBER"/>
    <property type="match status" value="1"/>
</dbReference>
<dbReference type="InterPro" id="IPR047155">
    <property type="entry name" value="COMMD4/6/7/8"/>
</dbReference>
<dbReference type="KEGG" id="dpa:109541136"/>
<dbReference type="RefSeq" id="XP_019765451.1">
    <property type="nucleotide sequence ID" value="XM_019909892.2"/>
</dbReference>